<dbReference type="PROSITE" id="PS50297">
    <property type="entry name" value="ANK_REP_REGION"/>
    <property type="match status" value="1"/>
</dbReference>
<dbReference type="InterPro" id="IPR036770">
    <property type="entry name" value="Ankyrin_rpt-contain_sf"/>
</dbReference>
<evidence type="ECO:0000313" key="4">
    <source>
        <dbReference type="EMBL" id="SHF23307.1"/>
    </source>
</evidence>
<feature type="repeat" description="ANK" evidence="3">
    <location>
        <begin position="43"/>
        <end position="75"/>
    </location>
</feature>
<dbReference type="EMBL" id="FQUT01000003">
    <property type="protein sequence ID" value="SHF23307.1"/>
    <property type="molecule type" value="Genomic_DNA"/>
</dbReference>
<dbReference type="InterPro" id="IPR011047">
    <property type="entry name" value="Quinoprotein_ADH-like_sf"/>
</dbReference>
<dbReference type="Proteomes" id="UP000184518">
    <property type="component" value="Unassembled WGS sequence"/>
</dbReference>
<dbReference type="SUPFAM" id="SSF50998">
    <property type="entry name" value="Quinoprotein alcohol dehydrogenase-like"/>
    <property type="match status" value="1"/>
</dbReference>
<reference evidence="5" key="1">
    <citation type="submission" date="2016-11" db="EMBL/GenBank/DDBJ databases">
        <authorList>
            <person name="Varghese N."/>
            <person name="Submissions S."/>
        </authorList>
    </citation>
    <scope>NUCLEOTIDE SEQUENCE [LARGE SCALE GENOMIC DNA]</scope>
    <source>
        <strain evidence="5">DSM 27619</strain>
    </source>
</reference>
<dbReference type="PANTHER" id="PTHR24126:SF65">
    <property type="entry name" value="CHROMOSOME UNDETERMINED SCAFFOLD_20, WHOLE GENOME SHOTGUN SEQUENCE"/>
    <property type="match status" value="1"/>
</dbReference>
<organism evidence="4 5">
    <name type="scientific">Chryseobacterium arachidis</name>
    <dbReference type="NCBI Taxonomy" id="1416778"/>
    <lineage>
        <taxon>Bacteria</taxon>
        <taxon>Pseudomonadati</taxon>
        <taxon>Bacteroidota</taxon>
        <taxon>Flavobacteriia</taxon>
        <taxon>Flavobacteriales</taxon>
        <taxon>Weeksellaceae</taxon>
        <taxon>Chryseobacterium group</taxon>
        <taxon>Chryseobacterium</taxon>
    </lineage>
</organism>
<evidence type="ECO:0000256" key="3">
    <source>
        <dbReference type="PROSITE-ProRule" id="PRU00023"/>
    </source>
</evidence>
<dbReference type="STRING" id="1416778.SAMN05443633_103313"/>
<feature type="repeat" description="ANK" evidence="3">
    <location>
        <begin position="101"/>
        <end position="133"/>
    </location>
</feature>
<proteinExistence type="predicted"/>
<keyword evidence="5" id="KW-1185">Reference proteome</keyword>
<sequence>MNIYQTDYKKTPEIFTLIKEKKNDDAIRYLKQNPSEIFLKGWMDNTPLHIASLNGNFEMVKYLVENGAEVNAERSGKFATPLCWADNLEIAQFLLDHGATMNEKELDLATNQDKFDIVDLLLSEGAKIDLTEPQYLECKSIQCIKIYLKHNIEIDGCNNFKSNLLHKLSWLDLPEVFDFAYNNGCPWQEDIGGRTPYYVAKQGRRENILKHFKEKYSDLISHQIVDIPIDHYEFERIFFLKQSLISPNCFIGLTVKNKLIKYVLENEELRIDRIAAIDISHSRNFSFDKNDNIVIPTADNKLLIVDQITFRLLNSVELENGLDLDQIEYLPLKKIFIGSSQNRKLVLLSEDYKVIKRSKAEYGTIRAKISKDNSLVSFLSYDQETFYTLYKIDDDLNITYIDSFFKDWNNASCGFSFHQNDFAVSFPYVAEYYSFKKRKLKKHWEIDISKYQSQHNHSCVSIINDNTIIVGKGKILLMIDIFHQTMNDELTLDLSAEIKDLYLDQNKENLIVSTDRELRVISLREKTGCS</sequence>
<dbReference type="AlphaFoldDB" id="A0A1M4ZZM3"/>
<dbReference type="SUPFAM" id="SSF48403">
    <property type="entry name" value="Ankyrin repeat"/>
    <property type="match status" value="1"/>
</dbReference>
<evidence type="ECO:0000256" key="2">
    <source>
        <dbReference type="ARBA" id="ARBA00023043"/>
    </source>
</evidence>
<keyword evidence="2 3" id="KW-0040">ANK repeat</keyword>
<evidence type="ECO:0000313" key="5">
    <source>
        <dbReference type="Proteomes" id="UP000184518"/>
    </source>
</evidence>
<name>A0A1M4ZZM3_9FLAO</name>
<dbReference type="PRINTS" id="PR01415">
    <property type="entry name" value="ANKYRIN"/>
</dbReference>
<dbReference type="SMART" id="SM00248">
    <property type="entry name" value="ANK"/>
    <property type="match status" value="3"/>
</dbReference>
<dbReference type="Pfam" id="PF12796">
    <property type="entry name" value="Ank_2"/>
    <property type="match status" value="1"/>
</dbReference>
<dbReference type="PROSITE" id="PS50088">
    <property type="entry name" value="ANK_REPEAT"/>
    <property type="match status" value="2"/>
</dbReference>
<dbReference type="OrthoDB" id="407974at2"/>
<dbReference type="InterPro" id="IPR002110">
    <property type="entry name" value="Ankyrin_rpt"/>
</dbReference>
<accession>A0A1M4ZZM3</accession>
<dbReference type="PANTHER" id="PTHR24126">
    <property type="entry name" value="ANKYRIN REPEAT, PH AND SEC7 DOMAIN CONTAINING PROTEIN SECG-RELATED"/>
    <property type="match status" value="1"/>
</dbReference>
<dbReference type="RefSeq" id="WP_072955269.1">
    <property type="nucleotide sequence ID" value="NZ_FQUT01000003.1"/>
</dbReference>
<protein>
    <submittedName>
        <fullName evidence="4">Ankyrin repeat-containing protein</fullName>
    </submittedName>
</protein>
<dbReference type="Gene3D" id="1.25.40.20">
    <property type="entry name" value="Ankyrin repeat-containing domain"/>
    <property type="match status" value="1"/>
</dbReference>
<gene>
    <name evidence="4" type="ORF">SAMN05443633_103313</name>
</gene>
<keyword evidence="1" id="KW-0677">Repeat</keyword>
<evidence type="ECO:0000256" key="1">
    <source>
        <dbReference type="ARBA" id="ARBA00022737"/>
    </source>
</evidence>